<dbReference type="EMBL" id="MU853924">
    <property type="protein sequence ID" value="KAK3935424.1"/>
    <property type="molecule type" value="Genomic_DNA"/>
</dbReference>
<gene>
    <name evidence="1" type="ORF">QBC46DRAFT_242900</name>
</gene>
<dbReference type="Proteomes" id="UP001303473">
    <property type="component" value="Unassembled WGS sequence"/>
</dbReference>
<reference evidence="2" key="1">
    <citation type="journal article" date="2023" name="Mol. Phylogenet. Evol.">
        <title>Genome-scale phylogeny and comparative genomics of the fungal order Sordariales.</title>
        <authorList>
            <person name="Hensen N."/>
            <person name="Bonometti L."/>
            <person name="Westerberg I."/>
            <person name="Brannstrom I.O."/>
            <person name="Guillou S."/>
            <person name="Cros-Aarteil S."/>
            <person name="Calhoun S."/>
            <person name="Haridas S."/>
            <person name="Kuo A."/>
            <person name="Mondo S."/>
            <person name="Pangilinan J."/>
            <person name="Riley R."/>
            <person name="LaButti K."/>
            <person name="Andreopoulos B."/>
            <person name="Lipzen A."/>
            <person name="Chen C."/>
            <person name="Yan M."/>
            <person name="Daum C."/>
            <person name="Ng V."/>
            <person name="Clum A."/>
            <person name="Steindorff A."/>
            <person name="Ohm R.A."/>
            <person name="Martin F."/>
            <person name="Silar P."/>
            <person name="Natvig D.O."/>
            <person name="Lalanne C."/>
            <person name="Gautier V."/>
            <person name="Ament-Velasquez S.L."/>
            <person name="Kruys A."/>
            <person name="Hutchinson M.I."/>
            <person name="Powell A.J."/>
            <person name="Barry K."/>
            <person name="Miller A.N."/>
            <person name="Grigoriev I.V."/>
            <person name="Debuchy R."/>
            <person name="Gladieux P."/>
            <person name="Hiltunen Thoren M."/>
            <person name="Johannesson H."/>
        </authorList>
    </citation>
    <scope>NUCLEOTIDE SEQUENCE [LARGE SCALE GENOMIC DNA]</scope>
    <source>
        <strain evidence="2">CBS 340.73</strain>
    </source>
</reference>
<feature type="non-terminal residue" evidence="1">
    <location>
        <position position="1"/>
    </location>
</feature>
<name>A0AAN6MXZ9_9PEZI</name>
<organism evidence="1 2">
    <name type="scientific">Diplogelasinospora grovesii</name>
    <dbReference type="NCBI Taxonomy" id="303347"/>
    <lineage>
        <taxon>Eukaryota</taxon>
        <taxon>Fungi</taxon>
        <taxon>Dikarya</taxon>
        <taxon>Ascomycota</taxon>
        <taxon>Pezizomycotina</taxon>
        <taxon>Sordariomycetes</taxon>
        <taxon>Sordariomycetidae</taxon>
        <taxon>Sordariales</taxon>
        <taxon>Diplogelasinosporaceae</taxon>
        <taxon>Diplogelasinospora</taxon>
    </lineage>
</organism>
<comment type="caution">
    <text evidence="1">The sequence shown here is derived from an EMBL/GenBank/DDBJ whole genome shotgun (WGS) entry which is preliminary data.</text>
</comment>
<sequence>LSLQTSDVLIDSGANGYIFVNTAFARRMKKSLHVDEVRVKGRRIGGYNGKEIQQIDTLVKADLIIQGRTVKDEWMMVLDMSHDVIIGRKWFDYHDVWVDAGRRRLLFPEEWPQDPEWWKTITVDDSPHMRDPKYQQDVVRREIEMDKEDQQRRAGRQQITKRIKELELRLKAEAEVDARRQADLEKAKRNPHGSITLLPKLISATGATPEYGTTTLYEIDQLIDRRHITSVGAISTDEAALQQRAKEVVPAEYHEYLPPHRPSDHRIQ</sequence>
<feature type="non-terminal residue" evidence="1">
    <location>
        <position position="268"/>
    </location>
</feature>
<dbReference type="CDD" id="cd00303">
    <property type="entry name" value="retropepsin_like"/>
    <property type="match status" value="1"/>
</dbReference>
<protein>
    <submittedName>
        <fullName evidence="1">Uncharacterized protein</fullName>
    </submittedName>
</protein>
<dbReference type="Gene3D" id="2.40.70.10">
    <property type="entry name" value="Acid Proteases"/>
    <property type="match status" value="1"/>
</dbReference>
<dbReference type="InterPro" id="IPR021109">
    <property type="entry name" value="Peptidase_aspartic_dom_sf"/>
</dbReference>
<proteinExistence type="predicted"/>
<accession>A0AAN6MXZ9</accession>
<evidence type="ECO:0000313" key="1">
    <source>
        <dbReference type="EMBL" id="KAK3935424.1"/>
    </source>
</evidence>
<dbReference type="AlphaFoldDB" id="A0AAN6MXZ9"/>
<evidence type="ECO:0000313" key="2">
    <source>
        <dbReference type="Proteomes" id="UP001303473"/>
    </source>
</evidence>
<keyword evidence="2" id="KW-1185">Reference proteome</keyword>